<comment type="caution">
    <text evidence="2">The sequence shown here is derived from an EMBL/GenBank/DDBJ whole genome shotgun (WGS) entry which is preliminary data.</text>
</comment>
<evidence type="ECO:0000259" key="1">
    <source>
        <dbReference type="Pfam" id="PF24539"/>
    </source>
</evidence>
<name>A0A8H4SVW7_9HYPO</name>
<dbReference type="Proteomes" id="UP000604273">
    <property type="component" value="Unassembled WGS sequence"/>
</dbReference>
<organism evidence="2 3">
    <name type="scientific">Fusarium gaditjirri</name>
    <dbReference type="NCBI Taxonomy" id="282569"/>
    <lineage>
        <taxon>Eukaryota</taxon>
        <taxon>Fungi</taxon>
        <taxon>Dikarya</taxon>
        <taxon>Ascomycota</taxon>
        <taxon>Pezizomycotina</taxon>
        <taxon>Sordariomycetes</taxon>
        <taxon>Hypocreomycetidae</taxon>
        <taxon>Hypocreales</taxon>
        <taxon>Nectriaceae</taxon>
        <taxon>Fusarium</taxon>
        <taxon>Fusarium nisikadoi species complex</taxon>
    </lineage>
</organism>
<protein>
    <recommendedName>
        <fullName evidence="1">DUF7600 domain-containing protein</fullName>
    </recommendedName>
</protein>
<keyword evidence="3" id="KW-1185">Reference proteome</keyword>
<sequence>MEEPTPCCCLCGIHIARKPLYWNESRWLDQFYVVYTFDPEANARAYLSTDGYRARQNDYIVVDPADPRFNDGRSIRVILMPYNCEDPFRGLSPQGMPPEAWGYPFHSACWKILNSFGTLDRKDLQSVLYLCRSAPKQLGMLNWGHDYRGQAKHCLQVAPGEENFLIRSRRPDPEANPYEIVELKQIFDDHESDESINNVPESAPLPEIHRATAPDNLLRFHIDILLELADHLTLPEVAVMKQSSRVFANLVLPSRFWKNRFRPGGEYDCIFEYRKYTGAKWESIYRAVNALRSDRRTRNALKLRRHVWELSFPMHQLLQSMREITCDGYHVQSMFEPHEMPAEVLDLMTWTTVSRKLNPPLKAFQTGCRFFHDRVQALPSNLSAVSVSTVQIFERRYVSGLRFTDGNNNDLTIGFQHPSQEDLLAQQTTSLQIKGFDVALDQHGVRGICILFCDGTQSHWAGEHENIPKRKLQTYAEDDPITHLRGGFDAAKLVTIGINRDPRSWEPTMSALWYPEIPAPDLLFPGLHSTMNNPFRPRSSVEQDLPACFALFPNGDSSKLRRIIVKHRVHSKDVLKIEYVHMSSRDKSKSELGYRRPGRGCSTDYDTDRVYSQNFFIDGPGGERIESFSTLWTHALVGFEIKTNKGRTAAFTGGTVVGFWATMETDSGFTAMGPVLR</sequence>
<dbReference type="Pfam" id="PF24539">
    <property type="entry name" value="DUF7600"/>
    <property type="match status" value="1"/>
</dbReference>
<gene>
    <name evidence="2" type="ORF">FGADI_10983</name>
</gene>
<evidence type="ECO:0000313" key="2">
    <source>
        <dbReference type="EMBL" id="KAF4946779.1"/>
    </source>
</evidence>
<dbReference type="InterPro" id="IPR056021">
    <property type="entry name" value="DUF7600"/>
</dbReference>
<dbReference type="OrthoDB" id="5273847at2759"/>
<dbReference type="AlphaFoldDB" id="A0A8H4SVW7"/>
<reference evidence="2" key="2">
    <citation type="submission" date="2020-05" db="EMBL/GenBank/DDBJ databases">
        <authorList>
            <person name="Kim H.-S."/>
            <person name="Proctor R.H."/>
            <person name="Brown D.W."/>
        </authorList>
    </citation>
    <scope>NUCLEOTIDE SEQUENCE</scope>
    <source>
        <strain evidence="2">NRRL 45417</strain>
    </source>
</reference>
<evidence type="ECO:0000313" key="3">
    <source>
        <dbReference type="Proteomes" id="UP000604273"/>
    </source>
</evidence>
<dbReference type="EMBL" id="JABFAI010000305">
    <property type="protein sequence ID" value="KAF4946779.1"/>
    <property type="molecule type" value="Genomic_DNA"/>
</dbReference>
<reference evidence="2" key="1">
    <citation type="journal article" date="2020" name="BMC Genomics">
        <title>Correction to: Identification and distribution of gene clusters required for synthesis of sphingolipid metabolism inhibitors in diverse species of the filamentous fungus Fusarium.</title>
        <authorList>
            <person name="Kim H.S."/>
            <person name="Lohmar J.M."/>
            <person name="Busman M."/>
            <person name="Brown D.W."/>
            <person name="Naumann T.A."/>
            <person name="Divon H.H."/>
            <person name="Lysoe E."/>
            <person name="Uhlig S."/>
            <person name="Proctor R.H."/>
        </authorList>
    </citation>
    <scope>NUCLEOTIDE SEQUENCE</scope>
    <source>
        <strain evidence="2">NRRL 45417</strain>
    </source>
</reference>
<accession>A0A8H4SVW7</accession>
<proteinExistence type="predicted"/>
<feature type="domain" description="DUF7600" evidence="1">
    <location>
        <begin position="331"/>
        <end position="503"/>
    </location>
</feature>